<evidence type="ECO:0000313" key="9">
    <source>
        <dbReference type="Proteomes" id="UP000594364"/>
    </source>
</evidence>
<dbReference type="Proteomes" id="UP000594364">
    <property type="component" value="Chromosome 1"/>
</dbReference>
<dbReference type="OrthoDB" id="5979581at2759"/>
<feature type="domain" description="Protein kinase" evidence="7">
    <location>
        <begin position="39"/>
        <end position="410"/>
    </location>
</feature>
<dbReference type="InterPro" id="IPR017441">
    <property type="entry name" value="Protein_kinase_ATP_BS"/>
</dbReference>
<feature type="binding site" evidence="6">
    <location>
        <position position="68"/>
    </location>
    <ligand>
        <name>ATP</name>
        <dbReference type="ChEBI" id="CHEBI:30616"/>
    </ligand>
</feature>
<keyword evidence="3 6" id="KW-0547">Nucleotide-binding</keyword>
<dbReference type="GO" id="GO:0043484">
    <property type="term" value="P:regulation of RNA splicing"/>
    <property type="evidence" value="ECO:0007669"/>
    <property type="project" value="TreeGrafter"/>
</dbReference>
<name>A0A7S9PSB2_EPIFF</name>
<dbReference type="EMBL" id="CP031385">
    <property type="protein sequence ID" value="QPG94185.1"/>
    <property type="molecule type" value="Genomic_DNA"/>
</dbReference>
<evidence type="ECO:0000256" key="1">
    <source>
        <dbReference type="ARBA" id="ARBA00022527"/>
    </source>
</evidence>
<evidence type="ECO:0000259" key="7">
    <source>
        <dbReference type="PROSITE" id="PS50011"/>
    </source>
</evidence>
<gene>
    <name evidence="8" type="ORF">C2857_005297</name>
</gene>
<dbReference type="Pfam" id="PF00069">
    <property type="entry name" value="Pkinase"/>
    <property type="match status" value="2"/>
</dbReference>
<protein>
    <recommendedName>
        <fullName evidence="7">Protein kinase domain-containing protein</fullName>
    </recommendedName>
</protein>
<dbReference type="PROSITE" id="PS50011">
    <property type="entry name" value="PROTEIN_KINASE_DOM"/>
    <property type="match status" value="1"/>
</dbReference>
<proteinExistence type="predicted"/>
<dbReference type="GO" id="GO:0005634">
    <property type="term" value="C:nucleus"/>
    <property type="evidence" value="ECO:0007669"/>
    <property type="project" value="TreeGrafter"/>
</dbReference>
<evidence type="ECO:0000256" key="6">
    <source>
        <dbReference type="PROSITE-ProRule" id="PRU10141"/>
    </source>
</evidence>
<dbReference type="SUPFAM" id="SSF56112">
    <property type="entry name" value="Protein kinase-like (PK-like)"/>
    <property type="match status" value="1"/>
</dbReference>
<organism evidence="8 9">
    <name type="scientific">Epichloe festucae (strain Fl1)</name>
    <dbReference type="NCBI Taxonomy" id="877507"/>
    <lineage>
        <taxon>Eukaryota</taxon>
        <taxon>Fungi</taxon>
        <taxon>Dikarya</taxon>
        <taxon>Ascomycota</taxon>
        <taxon>Pezizomycotina</taxon>
        <taxon>Sordariomycetes</taxon>
        <taxon>Hypocreomycetidae</taxon>
        <taxon>Hypocreales</taxon>
        <taxon>Clavicipitaceae</taxon>
        <taxon>Epichloe</taxon>
    </lineage>
</organism>
<evidence type="ECO:0000256" key="3">
    <source>
        <dbReference type="ARBA" id="ARBA00022741"/>
    </source>
</evidence>
<accession>A0A7S9PSB2</accession>
<dbReference type="Gene3D" id="1.10.510.10">
    <property type="entry name" value="Transferase(Phosphotransferase) domain 1"/>
    <property type="match status" value="1"/>
</dbReference>
<evidence type="ECO:0000256" key="4">
    <source>
        <dbReference type="ARBA" id="ARBA00022777"/>
    </source>
</evidence>
<evidence type="ECO:0000256" key="5">
    <source>
        <dbReference type="ARBA" id="ARBA00022840"/>
    </source>
</evidence>
<dbReference type="GO" id="GO:0005524">
    <property type="term" value="F:ATP binding"/>
    <property type="evidence" value="ECO:0007669"/>
    <property type="project" value="UniProtKB-UniRule"/>
</dbReference>
<evidence type="ECO:0000313" key="8">
    <source>
        <dbReference type="EMBL" id="QPG94185.1"/>
    </source>
</evidence>
<dbReference type="GO" id="GO:0004674">
    <property type="term" value="F:protein serine/threonine kinase activity"/>
    <property type="evidence" value="ECO:0007669"/>
    <property type="project" value="UniProtKB-KW"/>
</dbReference>
<keyword evidence="5 6" id="KW-0067">ATP-binding</keyword>
<evidence type="ECO:0000256" key="2">
    <source>
        <dbReference type="ARBA" id="ARBA00022679"/>
    </source>
</evidence>
<sequence length="429" mass="48517">MSTDDCPRYEHIDDVERLDYYKGGGYHPIQIGHRFRERYRIVHKLGHGSYSTTWLARDEQLSKYVAVKIGTASSNYKEVDVLNRLSNHLARENRLCRATIPCVFDRFDLDGPNGTHPCFVTTPAMCSLADTIMAGNYKPFQTNVARSIAAQLATAVAFMHRAGFVHGDLHFGNILLQMPAGIIDDLTNQQLYDRYDPPEPEPVVREDGQPIIPSQGVPSHVYALIWMGKPNNDISLAESKLLLADFGTAFCPDEEPRLSSYTPLEIRPPEARFEPTKPLSFASDVWSLGCMIWAILGVKPLLGAWLFGPDSATAAQIDALGPMPDTWWERWESKTKIESFDGNGAPKPGRGAWTLERRFEDSMQQPRIEGGMEPIAEDERKAIFDMIRGMLKFSPCHRISAHHVLETKWMRKWAIPEVEKSWETKFALL</sequence>
<dbReference type="PROSITE" id="PS00107">
    <property type="entry name" value="PROTEIN_KINASE_ATP"/>
    <property type="match status" value="1"/>
</dbReference>
<dbReference type="SMART" id="SM00220">
    <property type="entry name" value="S_TKc"/>
    <property type="match status" value="1"/>
</dbReference>
<keyword evidence="4" id="KW-0418">Kinase</keyword>
<keyword evidence="2" id="KW-0808">Transferase</keyword>
<dbReference type="InterPro" id="IPR000719">
    <property type="entry name" value="Prot_kinase_dom"/>
</dbReference>
<dbReference type="InterPro" id="IPR051175">
    <property type="entry name" value="CLK_kinases"/>
</dbReference>
<dbReference type="AlphaFoldDB" id="A0A7S9PSB2"/>
<dbReference type="InterPro" id="IPR011009">
    <property type="entry name" value="Kinase-like_dom_sf"/>
</dbReference>
<reference evidence="8 9" key="1">
    <citation type="journal article" date="2018" name="PLoS Genet.">
        <title>Repeat elements organise 3D genome structure and mediate transcription in the filamentous fungus Epichloe festucae.</title>
        <authorList>
            <person name="Winter D.J."/>
            <person name="Ganley A.R.D."/>
            <person name="Young C.A."/>
            <person name="Liachko I."/>
            <person name="Schardl C.L."/>
            <person name="Dupont P.Y."/>
            <person name="Berry D."/>
            <person name="Ram A."/>
            <person name="Scott B."/>
            <person name="Cox M.P."/>
        </authorList>
    </citation>
    <scope>NUCLEOTIDE SEQUENCE [LARGE SCALE GENOMIC DNA]</scope>
    <source>
        <strain evidence="8 9">Fl1</strain>
    </source>
</reference>
<keyword evidence="9" id="KW-1185">Reference proteome</keyword>
<keyword evidence="1" id="KW-0723">Serine/threonine-protein kinase</keyword>
<dbReference type="PANTHER" id="PTHR45646">
    <property type="entry name" value="SERINE/THREONINE-PROTEIN KINASE DOA-RELATED"/>
    <property type="match status" value="1"/>
</dbReference>
<dbReference type="PANTHER" id="PTHR45646:SF11">
    <property type="entry name" value="SERINE_THREONINE-PROTEIN KINASE DOA"/>
    <property type="match status" value="1"/>
</dbReference>
<dbReference type="Gene3D" id="3.30.200.20">
    <property type="entry name" value="Phosphorylase Kinase, domain 1"/>
    <property type="match status" value="1"/>
</dbReference>